<protein>
    <submittedName>
        <fullName evidence="9">MFS transporter</fullName>
    </submittedName>
</protein>
<evidence type="ECO:0000256" key="2">
    <source>
        <dbReference type="ARBA" id="ARBA00022448"/>
    </source>
</evidence>
<name>A0A2T5FVQ7_9SPHN</name>
<evidence type="ECO:0000256" key="5">
    <source>
        <dbReference type="ARBA" id="ARBA00022989"/>
    </source>
</evidence>
<dbReference type="PROSITE" id="PS00217">
    <property type="entry name" value="SUGAR_TRANSPORT_2"/>
    <property type="match status" value="2"/>
</dbReference>
<gene>
    <name evidence="9" type="ORF">CLG96_11865</name>
</gene>
<comment type="caution">
    <text evidence="9">The sequence shown here is derived from an EMBL/GenBank/DDBJ whole genome shotgun (WGS) entry which is preliminary data.</text>
</comment>
<evidence type="ECO:0000256" key="3">
    <source>
        <dbReference type="ARBA" id="ARBA00022475"/>
    </source>
</evidence>
<dbReference type="Pfam" id="PF00083">
    <property type="entry name" value="Sugar_tr"/>
    <property type="match status" value="2"/>
</dbReference>
<evidence type="ECO:0000259" key="8">
    <source>
        <dbReference type="PROSITE" id="PS50850"/>
    </source>
</evidence>
<dbReference type="CDD" id="cd17369">
    <property type="entry name" value="MFS_ShiA_like"/>
    <property type="match status" value="1"/>
</dbReference>
<dbReference type="InterPro" id="IPR005828">
    <property type="entry name" value="MFS_sugar_transport-like"/>
</dbReference>
<feature type="domain" description="Major facilitator superfamily (MFS) profile" evidence="8">
    <location>
        <begin position="20"/>
        <end position="528"/>
    </location>
</feature>
<dbReference type="AlphaFoldDB" id="A0A2T5FVQ7"/>
<evidence type="ECO:0000256" key="6">
    <source>
        <dbReference type="ARBA" id="ARBA00023136"/>
    </source>
</evidence>
<dbReference type="Proteomes" id="UP000244162">
    <property type="component" value="Unassembled WGS sequence"/>
</dbReference>
<feature type="transmembrane region" description="Helical" evidence="7">
    <location>
        <begin position="503"/>
        <end position="524"/>
    </location>
</feature>
<dbReference type="InterPro" id="IPR020846">
    <property type="entry name" value="MFS_dom"/>
</dbReference>
<reference evidence="9 10" key="1">
    <citation type="submission" date="2017-09" db="EMBL/GenBank/DDBJ databases">
        <title>Sphingomonas panjinensis sp.nov., isolated from oil-contaminated soil.</title>
        <authorList>
            <person name="Wang L."/>
            <person name="Chen L."/>
        </authorList>
    </citation>
    <scope>NUCLEOTIDE SEQUENCE [LARGE SCALE GENOMIC DNA]</scope>
    <source>
        <strain evidence="9 10">FW-11</strain>
    </source>
</reference>
<proteinExistence type="predicted"/>
<keyword evidence="5 7" id="KW-1133">Transmembrane helix</keyword>
<evidence type="ECO:0000256" key="4">
    <source>
        <dbReference type="ARBA" id="ARBA00022692"/>
    </source>
</evidence>
<feature type="transmembrane region" description="Helical" evidence="7">
    <location>
        <begin position="91"/>
        <end position="110"/>
    </location>
</feature>
<dbReference type="SUPFAM" id="SSF103473">
    <property type="entry name" value="MFS general substrate transporter"/>
    <property type="match status" value="1"/>
</dbReference>
<keyword evidence="2" id="KW-0813">Transport</keyword>
<evidence type="ECO:0000256" key="1">
    <source>
        <dbReference type="ARBA" id="ARBA00004651"/>
    </source>
</evidence>
<feature type="transmembrane region" description="Helical" evidence="7">
    <location>
        <begin position="317"/>
        <end position="336"/>
    </location>
</feature>
<feature type="transmembrane region" description="Helical" evidence="7">
    <location>
        <begin position="475"/>
        <end position="497"/>
    </location>
</feature>
<dbReference type="PANTHER" id="PTHR43045">
    <property type="entry name" value="SHIKIMATE TRANSPORTER"/>
    <property type="match status" value="1"/>
</dbReference>
<dbReference type="FunFam" id="1.20.1250.20:FF:000001">
    <property type="entry name" value="Dicarboxylate MFS transporter"/>
    <property type="match status" value="1"/>
</dbReference>
<feature type="transmembrane region" description="Helical" evidence="7">
    <location>
        <begin position="157"/>
        <end position="180"/>
    </location>
</feature>
<dbReference type="EMBL" id="NWBU01000010">
    <property type="protein sequence ID" value="PTQ09859.1"/>
    <property type="molecule type" value="Genomic_DNA"/>
</dbReference>
<keyword evidence="4 7" id="KW-0812">Transmembrane</keyword>
<dbReference type="OrthoDB" id="9783227at2"/>
<dbReference type="InterPro" id="IPR036259">
    <property type="entry name" value="MFS_trans_sf"/>
</dbReference>
<dbReference type="RefSeq" id="WP_107968212.1">
    <property type="nucleotide sequence ID" value="NZ_NWBU01000010.1"/>
</dbReference>
<keyword evidence="3" id="KW-1003">Cell membrane</keyword>
<keyword evidence="6 7" id="KW-0472">Membrane</keyword>
<feature type="transmembrane region" description="Helical" evidence="7">
    <location>
        <begin position="438"/>
        <end position="463"/>
    </location>
</feature>
<accession>A0A2T5FVQ7</accession>
<evidence type="ECO:0000313" key="10">
    <source>
        <dbReference type="Proteomes" id="UP000244162"/>
    </source>
</evidence>
<dbReference type="PANTHER" id="PTHR43045:SF7">
    <property type="entry name" value="MAJOR FACILITATOR SUPERFAMILY TRANSPORTER"/>
    <property type="match status" value="1"/>
</dbReference>
<evidence type="ECO:0000256" key="7">
    <source>
        <dbReference type="SAM" id="Phobius"/>
    </source>
</evidence>
<dbReference type="InterPro" id="IPR005829">
    <property type="entry name" value="Sugar_transporter_CS"/>
</dbReference>
<keyword evidence="10" id="KW-1185">Reference proteome</keyword>
<sequence>MASIVAIGGESGGRGRDLLVILASTLGTIFEWYDFFVYGTLASIVASHFFPSDNPAVSLLIFLASFGVGFGMRPLGAVLFGVLGDRLGRKYTFLVTIALMGGATAAVGLLPTYERIGVAAPILLVLCRVLQGLALGGEYGGAAIYVAEHAPRGRRGFYTSFIQAGVIGGFLLSLIVVLVANAFVDKAAFAEWGWRIPFLFSVVLLGVSLWIRLKLKESPVFKALKEAGETARNPLKESFDSWGKVRLLFVALFGIAAGLTVIWYTGQFQALYFLQNALRIEDVSARLIVGAGAVVSLFWFILFGWLSDKVGRKRPILIGYALTILLLFPLFHWMAASANPELAIAMARNPVVVTGSECRYDPFETKMQETACGRLLDALSRKGVAYNKVAGPEARAPVVTIGGRTVDAADPVALDTALKAAGYPLEKRTPSFGQAARIVLALVVIGFLSGLTYGPVAALLVELFPARVRYTSMSVPYHVGTGYFGGFLPFISQYIVARTGDPFAGLWYTVGVVVMALFVTLFWLPETAGRDLD</sequence>
<dbReference type="PROSITE" id="PS50850">
    <property type="entry name" value="MFS"/>
    <property type="match status" value="1"/>
</dbReference>
<dbReference type="Gene3D" id="1.20.1250.20">
    <property type="entry name" value="MFS general substrate transporter like domains"/>
    <property type="match status" value="2"/>
</dbReference>
<feature type="transmembrane region" description="Helical" evidence="7">
    <location>
        <begin position="59"/>
        <end position="84"/>
    </location>
</feature>
<dbReference type="GO" id="GO:0005886">
    <property type="term" value="C:plasma membrane"/>
    <property type="evidence" value="ECO:0007669"/>
    <property type="project" value="UniProtKB-SubCell"/>
</dbReference>
<comment type="subcellular location">
    <subcellularLocation>
        <location evidence="1">Cell membrane</location>
        <topology evidence="1">Multi-pass membrane protein</topology>
    </subcellularLocation>
</comment>
<feature type="transmembrane region" description="Helical" evidence="7">
    <location>
        <begin position="245"/>
        <end position="265"/>
    </location>
</feature>
<evidence type="ECO:0000313" key="9">
    <source>
        <dbReference type="EMBL" id="PTQ09859.1"/>
    </source>
</evidence>
<feature type="transmembrane region" description="Helical" evidence="7">
    <location>
        <begin position="18"/>
        <end position="39"/>
    </location>
</feature>
<feature type="transmembrane region" description="Helical" evidence="7">
    <location>
        <begin position="192"/>
        <end position="213"/>
    </location>
</feature>
<dbReference type="GO" id="GO:0022857">
    <property type="term" value="F:transmembrane transporter activity"/>
    <property type="evidence" value="ECO:0007669"/>
    <property type="project" value="InterPro"/>
</dbReference>
<feature type="transmembrane region" description="Helical" evidence="7">
    <location>
        <begin position="285"/>
        <end position="305"/>
    </location>
</feature>
<organism evidence="9 10">
    <name type="scientific">Sphingomonas oleivorans</name>
    <dbReference type="NCBI Taxonomy" id="1735121"/>
    <lineage>
        <taxon>Bacteria</taxon>
        <taxon>Pseudomonadati</taxon>
        <taxon>Pseudomonadota</taxon>
        <taxon>Alphaproteobacteria</taxon>
        <taxon>Sphingomonadales</taxon>
        <taxon>Sphingomonadaceae</taxon>
        <taxon>Sphingomonas</taxon>
    </lineage>
</organism>